<comment type="caution">
    <text evidence="1">The sequence shown here is derived from an EMBL/GenBank/DDBJ whole genome shotgun (WGS) entry which is preliminary data.</text>
</comment>
<accession>A0A0G0UBB4</accession>
<dbReference type="EMBL" id="LCAH01000016">
    <property type="protein sequence ID" value="KKR86269.1"/>
    <property type="molecule type" value="Genomic_DNA"/>
</dbReference>
<gene>
    <name evidence="1" type="ORF">UU35_C0016G0016</name>
</gene>
<dbReference type="Proteomes" id="UP000034616">
    <property type="component" value="Unassembled WGS sequence"/>
</dbReference>
<dbReference type="AlphaFoldDB" id="A0A0G0UBB4"/>
<reference evidence="1 2" key="1">
    <citation type="journal article" date="2015" name="Nature">
        <title>rRNA introns, odd ribosomes, and small enigmatic genomes across a large radiation of phyla.</title>
        <authorList>
            <person name="Brown C.T."/>
            <person name="Hug L.A."/>
            <person name="Thomas B.C."/>
            <person name="Sharon I."/>
            <person name="Castelle C.J."/>
            <person name="Singh A."/>
            <person name="Wilkins M.J."/>
            <person name="Williams K.H."/>
            <person name="Banfield J.F."/>
        </authorList>
    </citation>
    <scope>NUCLEOTIDE SEQUENCE [LARGE SCALE GENOMIC DNA]</scope>
</reference>
<organism evidence="1 2">
    <name type="scientific">Candidatus Uhrbacteria bacterium GW2011_GWC2_41_11</name>
    <dbReference type="NCBI Taxonomy" id="1618985"/>
    <lineage>
        <taxon>Bacteria</taxon>
        <taxon>Candidatus Uhriibacteriota</taxon>
    </lineage>
</organism>
<evidence type="ECO:0000313" key="1">
    <source>
        <dbReference type="EMBL" id="KKR86269.1"/>
    </source>
</evidence>
<name>A0A0G0UBB4_9BACT</name>
<evidence type="ECO:0000313" key="2">
    <source>
        <dbReference type="Proteomes" id="UP000034616"/>
    </source>
</evidence>
<protein>
    <submittedName>
        <fullName evidence="1">Uncharacterized protein</fullName>
    </submittedName>
</protein>
<sequence length="259" mass="30187">MEGKIRQEREVSASPEMRPRRVDGMLEAIKQHQKNVQPGSKHGRFLGYMGLLTGLLTLAGPREAQAEWTSWYAKKAESLERDMAKFEDQLRQNIAGSEMFRDEAKGKLRMLREGWREERREDWKFVDLSKEIPGEVQAYFTRYDIHVGTSTVTRPEPREYKFQWEHRMKTVTKEVANRLVLPHGKEIVCDLSVFKVQYQSVGENRLDILAFHIDGSVEVTRLQGGVVLGKEKYSNDTDLPYAEFQEKKKKLETPRSYSF</sequence>
<proteinExistence type="predicted"/>